<dbReference type="EMBL" id="JAAVMX010000005">
    <property type="protein sequence ID" value="KAF4508867.1"/>
    <property type="molecule type" value="Genomic_DNA"/>
</dbReference>
<accession>A0A8H4PR75</accession>
<evidence type="ECO:0000256" key="1">
    <source>
        <dbReference type="SAM" id="MobiDB-lite"/>
    </source>
</evidence>
<protein>
    <submittedName>
        <fullName evidence="2">Uncharacterized protein</fullName>
    </submittedName>
</protein>
<feature type="compositionally biased region" description="Polar residues" evidence="1">
    <location>
        <begin position="1"/>
        <end position="15"/>
    </location>
</feature>
<evidence type="ECO:0000313" key="2">
    <source>
        <dbReference type="EMBL" id="KAF4508867.1"/>
    </source>
</evidence>
<keyword evidence="3" id="KW-1185">Reference proteome</keyword>
<evidence type="ECO:0000313" key="3">
    <source>
        <dbReference type="Proteomes" id="UP000557566"/>
    </source>
</evidence>
<organism evidence="2 3">
    <name type="scientific">Ophiocordyceps sinensis</name>
    <dbReference type="NCBI Taxonomy" id="72228"/>
    <lineage>
        <taxon>Eukaryota</taxon>
        <taxon>Fungi</taxon>
        <taxon>Dikarya</taxon>
        <taxon>Ascomycota</taxon>
        <taxon>Pezizomycotina</taxon>
        <taxon>Sordariomycetes</taxon>
        <taxon>Hypocreomycetidae</taxon>
        <taxon>Hypocreales</taxon>
        <taxon>Ophiocordycipitaceae</taxon>
        <taxon>Ophiocordyceps</taxon>
    </lineage>
</organism>
<dbReference type="AlphaFoldDB" id="A0A8H4PR75"/>
<feature type="region of interest" description="Disordered" evidence="1">
    <location>
        <begin position="1"/>
        <end position="20"/>
    </location>
</feature>
<reference evidence="2 3" key="1">
    <citation type="journal article" date="2020" name="Genome Biol. Evol.">
        <title>A new high-quality draft genome assembly of the Chinese cordyceps Ophiocordyceps sinensis.</title>
        <authorList>
            <person name="Shu R."/>
            <person name="Zhang J."/>
            <person name="Meng Q."/>
            <person name="Zhang H."/>
            <person name="Zhou G."/>
            <person name="Li M."/>
            <person name="Wu P."/>
            <person name="Zhao Y."/>
            <person name="Chen C."/>
            <person name="Qin Q."/>
        </authorList>
    </citation>
    <scope>NUCLEOTIDE SEQUENCE [LARGE SCALE GENOMIC DNA]</scope>
    <source>
        <strain evidence="2 3">IOZ07</strain>
    </source>
</reference>
<sequence>MRHVVLSTQGSSTRGLSVDSGVRLRGHPSTYINSQVQDELSANSHAEKQSVPRPSLRVVVWANVDGADGGGPMRLRQLVQDARPVDPDVCGEAGHYAELLVQPVLVVPVLVECLGGILGPVSSVSARDSVQPGLAVARGRTEMLRTWPLMPSRRRMRIDVSNMKKQ</sequence>
<proteinExistence type="predicted"/>
<name>A0A8H4PR75_9HYPO</name>
<comment type="caution">
    <text evidence="2">The sequence shown here is derived from an EMBL/GenBank/DDBJ whole genome shotgun (WGS) entry which is preliminary data.</text>
</comment>
<gene>
    <name evidence="2" type="ORF">G6O67_005197</name>
</gene>
<dbReference type="Proteomes" id="UP000557566">
    <property type="component" value="Unassembled WGS sequence"/>
</dbReference>